<reference evidence="1 2" key="1">
    <citation type="journal article" date="2014" name="Nat. Commun.">
        <title>Molecular traces of alternative social organization in a termite genome.</title>
        <authorList>
            <person name="Terrapon N."/>
            <person name="Li C."/>
            <person name="Robertson H.M."/>
            <person name="Ji L."/>
            <person name="Meng X."/>
            <person name="Booth W."/>
            <person name="Chen Z."/>
            <person name="Childers C.P."/>
            <person name="Glastad K.M."/>
            <person name="Gokhale K."/>
            <person name="Gowin J."/>
            <person name="Gronenberg W."/>
            <person name="Hermansen R.A."/>
            <person name="Hu H."/>
            <person name="Hunt B.G."/>
            <person name="Huylmans A.K."/>
            <person name="Khalil S.M."/>
            <person name="Mitchell R.D."/>
            <person name="Munoz-Torres M.C."/>
            <person name="Mustard J.A."/>
            <person name="Pan H."/>
            <person name="Reese J.T."/>
            <person name="Scharf M.E."/>
            <person name="Sun F."/>
            <person name="Vogel H."/>
            <person name="Xiao J."/>
            <person name="Yang W."/>
            <person name="Yang Z."/>
            <person name="Yang Z."/>
            <person name="Zhou J."/>
            <person name="Zhu J."/>
            <person name="Brent C.S."/>
            <person name="Elsik C.G."/>
            <person name="Goodisman M.A."/>
            <person name="Liberles D.A."/>
            <person name="Roe R.M."/>
            <person name="Vargo E.L."/>
            <person name="Vilcinskas A."/>
            <person name="Wang J."/>
            <person name="Bornberg-Bauer E."/>
            <person name="Korb J."/>
            <person name="Zhang G."/>
            <person name="Liebig J."/>
        </authorList>
    </citation>
    <scope>NUCLEOTIDE SEQUENCE [LARGE SCALE GENOMIC DNA]</scope>
    <source>
        <tissue evidence="1">Whole organism</tissue>
    </source>
</reference>
<sequence>MRTTFYARLVRTLKVKLTNKLPWYQNPQAQHRQHQILPPATILSQLHPFTILTTHLPEIHLDIIFPSPPWFAQWSFSRRCPYQYSVCTPCLPDFTTLTMLGDLYNSCSSLCCSIQNSRTYFIPPRSIYLKGIIYLERVNIHD</sequence>
<dbReference type="AlphaFoldDB" id="A0A067R0V4"/>
<proteinExistence type="predicted"/>
<dbReference type="EMBL" id="KK852795">
    <property type="protein sequence ID" value="KDR16407.1"/>
    <property type="molecule type" value="Genomic_DNA"/>
</dbReference>
<evidence type="ECO:0000313" key="2">
    <source>
        <dbReference type="Proteomes" id="UP000027135"/>
    </source>
</evidence>
<organism evidence="1 2">
    <name type="scientific">Zootermopsis nevadensis</name>
    <name type="common">Dampwood termite</name>
    <dbReference type="NCBI Taxonomy" id="136037"/>
    <lineage>
        <taxon>Eukaryota</taxon>
        <taxon>Metazoa</taxon>
        <taxon>Ecdysozoa</taxon>
        <taxon>Arthropoda</taxon>
        <taxon>Hexapoda</taxon>
        <taxon>Insecta</taxon>
        <taxon>Pterygota</taxon>
        <taxon>Neoptera</taxon>
        <taxon>Polyneoptera</taxon>
        <taxon>Dictyoptera</taxon>
        <taxon>Blattodea</taxon>
        <taxon>Blattoidea</taxon>
        <taxon>Termitoidae</taxon>
        <taxon>Termopsidae</taxon>
        <taxon>Zootermopsis</taxon>
    </lineage>
</organism>
<keyword evidence="2" id="KW-1185">Reference proteome</keyword>
<accession>A0A067R0V4</accession>
<dbReference type="Proteomes" id="UP000027135">
    <property type="component" value="Unassembled WGS sequence"/>
</dbReference>
<dbReference type="InParanoid" id="A0A067R0V4"/>
<protein>
    <submittedName>
        <fullName evidence="1">Uncharacterized protein</fullName>
    </submittedName>
</protein>
<name>A0A067R0V4_ZOONE</name>
<evidence type="ECO:0000313" key="1">
    <source>
        <dbReference type="EMBL" id="KDR16407.1"/>
    </source>
</evidence>
<gene>
    <name evidence="1" type="ORF">L798_10109</name>
</gene>